<feature type="compositionally biased region" description="Basic residues" evidence="1">
    <location>
        <begin position="58"/>
        <end position="77"/>
    </location>
</feature>
<protein>
    <submittedName>
        <fullName evidence="2">Uncharacterized protein</fullName>
    </submittedName>
</protein>
<sequence>MADVIPFALWRRHRPRFCAFPQETAEILFFTGVRYERAAEPAAERSVRAAAEPAAASRGRRPAPGKAAGRRKARRPA</sequence>
<evidence type="ECO:0000256" key="1">
    <source>
        <dbReference type="SAM" id="MobiDB-lite"/>
    </source>
</evidence>
<proteinExistence type="predicted"/>
<keyword evidence="3" id="KW-1185">Reference proteome</keyword>
<evidence type="ECO:0000313" key="2">
    <source>
        <dbReference type="EMBL" id="MFC5292957.1"/>
    </source>
</evidence>
<feature type="region of interest" description="Disordered" evidence="1">
    <location>
        <begin position="40"/>
        <end position="77"/>
    </location>
</feature>
<evidence type="ECO:0000313" key="3">
    <source>
        <dbReference type="Proteomes" id="UP001595976"/>
    </source>
</evidence>
<gene>
    <name evidence="2" type="ORF">ACFPK2_08125</name>
</gene>
<dbReference type="Proteomes" id="UP001595976">
    <property type="component" value="Unassembled WGS sequence"/>
</dbReference>
<name>A0ABW0F1B9_9HYPH</name>
<reference evidence="3" key="1">
    <citation type="journal article" date="2019" name="Int. J. Syst. Evol. Microbiol.">
        <title>The Global Catalogue of Microorganisms (GCM) 10K type strain sequencing project: providing services to taxonomists for standard genome sequencing and annotation.</title>
        <authorList>
            <consortium name="The Broad Institute Genomics Platform"/>
            <consortium name="The Broad Institute Genome Sequencing Center for Infectious Disease"/>
            <person name="Wu L."/>
            <person name="Ma J."/>
        </authorList>
    </citation>
    <scope>NUCLEOTIDE SEQUENCE [LARGE SCALE GENOMIC DNA]</scope>
    <source>
        <strain evidence="3">CGMCC 1.15643</strain>
    </source>
</reference>
<organism evidence="2 3">
    <name type="scientific">Bosea minatitlanensis</name>
    <dbReference type="NCBI Taxonomy" id="128782"/>
    <lineage>
        <taxon>Bacteria</taxon>
        <taxon>Pseudomonadati</taxon>
        <taxon>Pseudomonadota</taxon>
        <taxon>Alphaproteobacteria</taxon>
        <taxon>Hyphomicrobiales</taxon>
        <taxon>Boseaceae</taxon>
        <taxon>Bosea</taxon>
    </lineage>
</organism>
<dbReference type="EMBL" id="JBHSLI010000002">
    <property type="protein sequence ID" value="MFC5292957.1"/>
    <property type="molecule type" value="Genomic_DNA"/>
</dbReference>
<feature type="compositionally biased region" description="Low complexity" evidence="1">
    <location>
        <begin position="48"/>
        <end position="57"/>
    </location>
</feature>
<comment type="caution">
    <text evidence="2">The sequence shown here is derived from an EMBL/GenBank/DDBJ whole genome shotgun (WGS) entry which is preliminary data.</text>
</comment>
<accession>A0ABW0F1B9</accession>
<dbReference type="RefSeq" id="WP_158446784.1">
    <property type="nucleotide sequence ID" value="NZ_JAOAOS010000002.1"/>
</dbReference>